<keyword evidence="7 10" id="KW-1133">Transmembrane helix</keyword>
<evidence type="ECO:0000256" key="10">
    <source>
        <dbReference type="RuleBase" id="RU363032"/>
    </source>
</evidence>
<organism evidence="12 13">
    <name type="scientific">Clostridium thermosuccinogenes</name>
    <dbReference type="NCBI Taxonomy" id="84032"/>
    <lineage>
        <taxon>Bacteria</taxon>
        <taxon>Bacillati</taxon>
        <taxon>Bacillota</taxon>
        <taxon>Clostridia</taxon>
        <taxon>Eubacteriales</taxon>
        <taxon>Clostridiaceae</taxon>
        <taxon>Clostridium</taxon>
    </lineage>
</organism>
<feature type="transmembrane region" description="Helical" evidence="10">
    <location>
        <begin position="272"/>
        <end position="293"/>
    </location>
</feature>
<feature type="transmembrane region" description="Helical" evidence="10">
    <location>
        <begin position="120"/>
        <end position="140"/>
    </location>
</feature>
<keyword evidence="4 10" id="KW-0812">Transmembrane</keyword>
<dbReference type="InterPro" id="IPR000515">
    <property type="entry name" value="MetI-like"/>
</dbReference>
<keyword evidence="6" id="KW-0653">Protein transport</keyword>
<protein>
    <submittedName>
        <fullName evidence="12">Peptide ABC transporter permease</fullName>
    </submittedName>
</protein>
<feature type="transmembrane region" description="Helical" evidence="10">
    <location>
        <begin position="83"/>
        <end position="108"/>
    </location>
</feature>
<dbReference type="CDD" id="cd06261">
    <property type="entry name" value="TM_PBP2"/>
    <property type="match status" value="1"/>
</dbReference>
<comment type="subcellular location">
    <subcellularLocation>
        <location evidence="1 10">Cell membrane</location>
        <topology evidence="1 10">Multi-pass membrane protein</topology>
    </subcellularLocation>
</comment>
<comment type="caution">
    <text evidence="12">The sequence shown here is derived from an EMBL/GenBank/DDBJ whole genome shotgun (WGS) entry which is preliminary data.</text>
</comment>
<keyword evidence="2 10" id="KW-0813">Transport</keyword>
<dbReference type="PROSITE" id="PS50928">
    <property type="entry name" value="ABC_TM1"/>
    <property type="match status" value="1"/>
</dbReference>
<feature type="transmembrane region" description="Helical" evidence="10">
    <location>
        <begin position="239"/>
        <end position="266"/>
    </location>
</feature>
<comment type="similarity">
    <text evidence="9">Belongs to the binding-protein-dependent transport system permease family. OppBC subfamily.</text>
</comment>
<keyword evidence="13" id="KW-1185">Reference proteome</keyword>
<dbReference type="EMBL" id="NIOJ01000005">
    <property type="protein sequence ID" value="PNU01021.1"/>
    <property type="molecule type" value="Genomic_DNA"/>
</dbReference>
<sequence length="303" mass="33312">MRESTTYWKDVWKKLKSNKVAIISLYVIILITLLAIVGPMLSPYSYSDQFRGEEHQTPNAQHWFGTDYLGRDLFVRVLYGTRISLSIGIVASIMVLVIGTVYGAIAGYFGGKVDNIMMRFAEVLSAVPSTLMVILLSVVLKEPLKEAFNTSGVLKHLSTIGPGLISIFITFALLYWVDMARIVRGQVLSLKEQEYVTAAKALGGSSRRIIFKHLIPNSIGQITVTATLEIPSAIFTESFLSFIGLGVDAPMASLGSLTASAMNGIYSYPYQLIFPALFISIIILAFNLLGDGLRDALDPRMKK</sequence>
<evidence type="ECO:0000256" key="9">
    <source>
        <dbReference type="ARBA" id="ARBA00024202"/>
    </source>
</evidence>
<dbReference type="Gene3D" id="1.10.3720.10">
    <property type="entry name" value="MetI-like"/>
    <property type="match status" value="1"/>
</dbReference>
<evidence type="ECO:0000313" key="13">
    <source>
        <dbReference type="Proteomes" id="UP000236151"/>
    </source>
</evidence>
<accession>A0A2K2FQG8</accession>
<evidence type="ECO:0000256" key="5">
    <source>
        <dbReference type="ARBA" id="ARBA00022856"/>
    </source>
</evidence>
<dbReference type="GO" id="GO:0055085">
    <property type="term" value="P:transmembrane transport"/>
    <property type="evidence" value="ECO:0007669"/>
    <property type="project" value="InterPro"/>
</dbReference>
<dbReference type="InterPro" id="IPR025966">
    <property type="entry name" value="OppC_N"/>
</dbReference>
<name>A0A2K2FQG8_9CLOT</name>
<evidence type="ECO:0000313" key="12">
    <source>
        <dbReference type="EMBL" id="PNU01021.1"/>
    </source>
</evidence>
<feature type="domain" description="ABC transmembrane type-1" evidence="11">
    <location>
        <begin position="81"/>
        <end position="290"/>
    </location>
</feature>
<dbReference type="SUPFAM" id="SSF161098">
    <property type="entry name" value="MetI-like"/>
    <property type="match status" value="1"/>
</dbReference>
<reference evidence="12 13" key="1">
    <citation type="submission" date="2017-06" db="EMBL/GenBank/DDBJ databases">
        <title>Investigating the central metabolism of Clostridium thermosuccinogenes.</title>
        <authorList>
            <person name="Koendjbiharie J.G."/>
            <person name="van Kranenburg R."/>
        </authorList>
    </citation>
    <scope>NUCLEOTIDE SEQUENCE [LARGE SCALE GENOMIC DNA]</scope>
    <source>
        <strain evidence="12 13">DSM 5806</strain>
    </source>
</reference>
<dbReference type="Proteomes" id="UP000236151">
    <property type="component" value="Unassembled WGS sequence"/>
</dbReference>
<evidence type="ECO:0000256" key="6">
    <source>
        <dbReference type="ARBA" id="ARBA00022927"/>
    </source>
</evidence>
<evidence type="ECO:0000256" key="7">
    <source>
        <dbReference type="ARBA" id="ARBA00022989"/>
    </source>
</evidence>
<dbReference type="PANTHER" id="PTHR43386:SF24">
    <property type="entry name" value="OLIGOPEPTIDE TRANSPORT SYSTEM PERMEASE PROTEIN AMID"/>
    <property type="match status" value="1"/>
</dbReference>
<dbReference type="PANTHER" id="PTHR43386">
    <property type="entry name" value="OLIGOPEPTIDE TRANSPORT SYSTEM PERMEASE PROTEIN APPC"/>
    <property type="match status" value="1"/>
</dbReference>
<evidence type="ECO:0000259" key="11">
    <source>
        <dbReference type="PROSITE" id="PS50928"/>
    </source>
</evidence>
<evidence type="ECO:0000256" key="2">
    <source>
        <dbReference type="ARBA" id="ARBA00022448"/>
    </source>
</evidence>
<dbReference type="InterPro" id="IPR035906">
    <property type="entry name" value="MetI-like_sf"/>
</dbReference>
<dbReference type="OrthoDB" id="9797852at2"/>
<dbReference type="Pfam" id="PF12911">
    <property type="entry name" value="OppC_N"/>
    <property type="match status" value="1"/>
</dbReference>
<evidence type="ECO:0000256" key="4">
    <source>
        <dbReference type="ARBA" id="ARBA00022692"/>
    </source>
</evidence>
<dbReference type="GO" id="GO:0005886">
    <property type="term" value="C:plasma membrane"/>
    <property type="evidence" value="ECO:0007669"/>
    <property type="project" value="UniProtKB-SubCell"/>
</dbReference>
<dbReference type="KEGG" id="cthd:CDO33_00860"/>
<feature type="transmembrane region" description="Helical" evidence="10">
    <location>
        <begin position="160"/>
        <end position="177"/>
    </location>
</feature>
<dbReference type="AlphaFoldDB" id="A0A2K2FQG8"/>
<dbReference type="GO" id="GO:0015031">
    <property type="term" value="P:protein transport"/>
    <property type="evidence" value="ECO:0007669"/>
    <property type="project" value="UniProtKB-KW"/>
</dbReference>
<dbReference type="Pfam" id="PF00528">
    <property type="entry name" value="BPD_transp_1"/>
    <property type="match status" value="1"/>
</dbReference>
<feature type="transmembrane region" description="Helical" evidence="10">
    <location>
        <begin position="20"/>
        <end position="41"/>
    </location>
</feature>
<keyword evidence="3" id="KW-1003">Cell membrane</keyword>
<dbReference type="GO" id="GO:0015833">
    <property type="term" value="P:peptide transport"/>
    <property type="evidence" value="ECO:0007669"/>
    <property type="project" value="UniProtKB-KW"/>
</dbReference>
<dbReference type="InterPro" id="IPR050366">
    <property type="entry name" value="BP-dependent_transpt_permease"/>
</dbReference>
<gene>
    <name evidence="12" type="ORF">CDQ84_03520</name>
</gene>
<keyword evidence="8 10" id="KW-0472">Membrane</keyword>
<evidence type="ECO:0000256" key="1">
    <source>
        <dbReference type="ARBA" id="ARBA00004651"/>
    </source>
</evidence>
<evidence type="ECO:0000256" key="3">
    <source>
        <dbReference type="ARBA" id="ARBA00022475"/>
    </source>
</evidence>
<proteinExistence type="inferred from homology"/>
<evidence type="ECO:0000256" key="8">
    <source>
        <dbReference type="ARBA" id="ARBA00023136"/>
    </source>
</evidence>
<keyword evidence="5" id="KW-0571">Peptide transport</keyword>